<comment type="similarity">
    <text evidence="2">Belongs to the CPA3 antiporters (TC 2.A.63) subunit D family.</text>
</comment>
<dbReference type="PRINTS" id="PR01437">
    <property type="entry name" value="NUOXDRDTASE4"/>
</dbReference>
<keyword evidence="3" id="KW-1003">Cell membrane</keyword>
<feature type="domain" description="NADH:quinone oxidoreductase/Mrp antiporter transmembrane" evidence="9">
    <location>
        <begin position="120"/>
        <end position="395"/>
    </location>
</feature>
<organism evidence="10 11">
    <name type="scientific">Candidatus Thiodiazotropha endoloripes</name>
    <dbReference type="NCBI Taxonomy" id="1818881"/>
    <lineage>
        <taxon>Bacteria</taxon>
        <taxon>Pseudomonadati</taxon>
        <taxon>Pseudomonadota</taxon>
        <taxon>Gammaproteobacteria</taxon>
        <taxon>Chromatiales</taxon>
        <taxon>Sedimenticolaceae</taxon>
        <taxon>Candidatus Thiodiazotropha</taxon>
    </lineage>
</organism>
<comment type="subcellular location">
    <subcellularLocation>
        <location evidence="1">Cell membrane</location>
        <topology evidence="1">Multi-pass membrane protein</topology>
    </subcellularLocation>
    <subcellularLocation>
        <location evidence="7">Membrane</location>
        <topology evidence="7">Multi-pass membrane protein</topology>
    </subcellularLocation>
</comment>
<dbReference type="PANTHER" id="PTHR42703">
    <property type="entry name" value="NADH DEHYDROGENASE"/>
    <property type="match status" value="1"/>
</dbReference>
<reference evidence="10 11" key="1">
    <citation type="submission" date="2016-03" db="EMBL/GenBank/DDBJ databases">
        <title>Chemosynthetic sulphur-oxidizing symbionts of marine invertebrate animals are capable of nitrogen fixation.</title>
        <authorList>
            <person name="Petersen J.M."/>
            <person name="Kemper A."/>
            <person name="Gruber-Vodicka H."/>
            <person name="Cardini U."/>
            <person name="Geest Mvander."/>
            <person name="Kleiner M."/>
            <person name="Bulgheresi S."/>
            <person name="Fussmann M."/>
            <person name="Herbold C."/>
            <person name="Seah B.K.B."/>
            <person name="Antony C.Paul."/>
            <person name="Liu D."/>
            <person name="Belitz A."/>
            <person name="Weber M."/>
        </authorList>
    </citation>
    <scope>NUCLEOTIDE SEQUENCE [LARGE SCALE GENOMIC DNA]</scope>
    <source>
        <strain evidence="10">G_D</strain>
    </source>
</reference>
<evidence type="ECO:0000256" key="4">
    <source>
        <dbReference type="ARBA" id="ARBA00022692"/>
    </source>
</evidence>
<dbReference type="OrthoDB" id="9768329at2"/>
<evidence type="ECO:0000259" key="9">
    <source>
        <dbReference type="Pfam" id="PF00361"/>
    </source>
</evidence>
<keyword evidence="6 8" id="KW-0472">Membrane</keyword>
<evidence type="ECO:0000313" key="10">
    <source>
        <dbReference type="EMBL" id="ODB97506.1"/>
    </source>
</evidence>
<feature type="transmembrane region" description="Helical" evidence="8">
    <location>
        <begin position="69"/>
        <end position="92"/>
    </location>
</feature>
<evidence type="ECO:0000256" key="6">
    <source>
        <dbReference type="ARBA" id="ARBA00023136"/>
    </source>
</evidence>
<feature type="transmembrane region" description="Helical" evidence="8">
    <location>
        <begin position="393"/>
        <end position="416"/>
    </location>
</feature>
<dbReference type="Pfam" id="PF00361">
    <property type="entry name" value="Proton_antipo_M"/>
    <property type="match status" value="1"/>
</dbReference>
<dbReference type="GO" id="GO:0005886">
    <property type="term" value="C:plasma membrane"/>
    <property type="evidence" value="ECO:0007669"/>
    <property type="project" value="UniProtKB-SubCell"/>
</dbReference>
<dbReference type="STRING" id="1818881.A3196_12520"/>
<feature type="transmembrane region" description="Helical" evidence="8">
    <location>
        <begin position="6"/>
        <end position="22"/>
    </location>
</feature>
<protein>
    <submittedName>
        <fullName evidence="10">NADH dehydrogenase</fullName>
    </submittedName>
</protein>
<evidence type="ECO:0000256" key="7">
    <source>
        <dbReference type="RuleBase" id="RU000320"/>
    </source>
</evidence>
<accession>A0A1E2URX7</accession>
<feature type="transmembrane region" description="Helical" evidence="8">
    <location>
        <begin position="355"/>
        <end position="373"/>
    </location>
</feature>
<keyword evidence="4 7" id="KW-0812">Transmembrane</keyword>
<dbReference type="GO" id="GO:0042773">
    <property type="term" value="P:ATP synthesis coupled electron transport"/>
    <property type="evidence" value="ECO:0007669"/>
    <property type="project" value="InterPro"/>
</dbReference>
<dbReference type="InterPro" id="IPR001750">
    <property type="entry name" value="ND/Mrp_TM"/>
</dbReference>
<evidence type="ECO:0000256" key="2">
    <source>
        <dbReference type="ARBA" id="ARBA00005346"/>
    </source>
</evidence>
<evidence type="ECO:0000313" key="11">
    <source>
        <dbReference type="Proteomes" id="UP000094849"/>
    </source>
</evidence>
<dbReference type="Proteomes" id="UP000094849">
    <property type="component" value="Unassembled WGS sequence"/>
</dbReference>
<dbReference type="RefSeq" id="WP_069014322.1">
    <property type="nucleotide sequence ID" value="NZ_LVJW01000003.1"/>
</dbReference>
<evidence type="ECO:0000256" key="5">
    <source>
        <dbReference type="ARBA" id="ARBA00022989"/>
    </source>
</evidence>
<name>A0A1E2URX7_9GAMM</name>
<dbReference type="GO" id="GO:0008137">
    <property type="term" value="F:NADH dehydrogenase (ubiquinone) activity"/>
    <property type="evidence" value="ECO:0007669"/>
    <property type="project" value="InterPro"/>
</dbReference>
<evidence type="ECO:0000256" key="8">
    <source>
        <dbReference type="SAM" id="Phobius"/>
    </source>
</evidence>
<feature type="transmembrane region" description="Helical" evidence="8">
    <location>
        <begin position="29"/>
        <end position="49"/>
    </location>
</feature>
<feature type="transmembrane region" description="Helical" evidence="8">
    <location>
        <begin position="315"/>
        <end position="335"/>
    </location>
</feature>
<dbReference type="InterPro" id="IPR050586">
    <property type="entry name" value="CPA3_Na-H_Antiporter_D"/>
</dbReference>
<evidence type="ECO:0000256" key="1">
    <source>
        <dbReference type="ARBA" id="ARBA00004651"/>
    </source>
</evidence>
<dbReference type="AlphaFoldDB" id="A0A1E2URX7"/>
<gene>
    <name evidence="10" type="ORF">A3196_12520</name>
</gene>
<feature type="transmembrane region" description="Helical" evidence="8">
    <location>
        <begin position="290"/>
        <end position="309"/>
    </location>
</feature>
<sequence length="490" mass="52129">MNNLALTIALPLLGAFLLPVMMRLSQAIGLWLGPIILGYGCWLLGNLWFSDINLPLSIVIGGFDAPYGINLYLDSLALLFAFAVQLLGLICWPYALNQDTARRQALMLLLVAASTGLALSGDLFNLYVFYELAAVATFGLVVASSTSAAYAATFRYLILSGIGSVLTLLGIALIYSQTGTLNLAHLAQLAPELLNNRLGLTAYLLILIGIGVKAELFPVNAWVPEIYATASSRLSGFLAGLLSKLALLIILRLLVLIFDQPEAIQIVLILGILGVISGEFAAWRAKDMRRMLGFSSIGQLGIIFIALSLPDERGLLALLALSLHHLVIKTGLFMLADGWGGSLDRLTGIAKKSPVGAALFTLFALSLVGVPPLPGFWAKFTLITELAAQSEPLYLIGLLVFLFATVIETSYLFRIVTKLYSSAETTTEQPEHVHLPGLSLATASLFGVALLSATILIAPIGDGLQAVAAEAKNAELYIQTVIPATPGGPL</sequence>
<dbReference type="InterPro" id="IPR003918">
    <property type="entry name" value="NADH_UbQ_OxRdtase"/>
</dbReference>
<feature type="transmembrane region" description="Helical" evidence="8">
    <location>
        <begin position="104"/>
        <end position="121"/>
    </location>
</feature>
<keyword evidence="5 8" id="KW-1133">Transmembrane helix</keyword>
<feature type="transmembrane region" description="Helical" evidence="8">
    <location>
        <begin position="156"/>
        <end position="178"/>
    </location>
</feature>
<feature type="transmembrane region" description="Helical" evidence="8">
    <location>
        <begin position="437"/>
        <end position="460"/>
    </location>
</feature>
<evidence type="ECO:0000256" key="3">
    <source>
        <dbReference type="ARBA" id="ARBA00022475"/>
    </source>
</evidence>
<feature type="transmembrane region" description="Helical" evidence="8">
    <location>
        <begin position="198"/>
        <end position="216"/>
    </location>
</feature>
<dbReference type="PANTHER" id="PTHR42703:SF1">
    <property type="entry name" value="NA(+)_H(+) ANTIPORTER SUBUNIT D1"/>
    <property type="match status" value="1"/>
</dbReference>
<proteinExistence type="inferred from homology"/>
<comment type="caution">
    <text evidence="10">The sequence shown here is derived from an EMBL/GenBank/DDBJ whole genome shotgun (WGS) entry which is preliminary data.</text>
</comment>
<keyword evidence="11" id="KW-1185">Reference proteome</keyword>
<feature type="transmembrane region" description="Helical" evidence="8">
    <location>
        <begin position="237"/>
        <end position="258"/>
    </location>
</feature>
<feature type="transmembrane region" description="Helical" evidence="8">
    <location>
        <begin position="264"/>
        <end position="283"/>
    </location>
</feature>
<dbReference type="EMBL" id="LVJZ01000003">
    <property type="protein sequence ID" value="ODB97506.1"/>
    <property type="molecule type" value="Genomic_DNA"/>
</dbReference>
<feature type="transmembrane region" description="Helical" evidence="8">
    <location>
        <begin position="127"/>
        <end position="144"/>
    </location>
</feature>